<evidence type="ECO:0000313" key="2">
    <source>
        <dbReference type="Proteomes" id="UP000593566"/>
    </source>
</evidence>
<evidence type="ECO:0000313" key="1">
    <source>
        <dbReference type="EMBL" id="KAF6220557.1"/>
    </source>
</evidence>
<comment type="caution">
    <text evidence="1">The sequence shown here is derived from an EMBL/GenBank/DDBJ whole genome shotgun (WGS) entry which is preliminary data.</text>
</comment>
<sequence length="999" mass="112958">MGMQFPSPLRVSHLKPICLAVFLITALLYIFPKHDLSQSTGALQALKPSVSHYSDEYRHNSSHEEPAAPPPSFDFIDLNKLDTALLSNAHYNPYVESNVSIPEPIFGSYHEGGLDREHCFDRNGRLGLYGYSSANPAGWAQPSRVNWTEVDWGTLQDQCVEGNADRYALVATPMRHPLRNATAEDLVFNSTENKSNAKKGLFGKPKSRTAVVVRAHHKMNFRNDTMMLLRSLIAELSLHSGGEYSVFLLVEVKDERSIDDPEVYQDILEKHIPQELHKMTLLFKREALMSSWYPKSTLKVEGLNQALQVFAELHPEFDHFWQTELDVRYTGHWYNLLENADSWARSQPRKLQWERASRFFVPHIHKTWANFTELVEASTPNGGVWGSPKHIAVPGPIGPEPPVTNPAKDKYTWGVGEDADIITPGGKDWGIGKEFPGDPQRSLEVRVCVQLAIARFSRRLLRVMHSTQSQDGVSMTPEIGPFTYAKLHGLKIAHFPLPNYYDPQNDMPQDVGEVEHLINKQGPESPLKNPRSGYFDKFMHRFTYWLNYGGGQVPQELYQRWMGDKKLAADDPSSERLCMPGMLLHPVKDTDAAYESATQEETRRVTVIPTVLKAREAFNIAHEDIIDLDVVQSGRTYGYEYGSKMPRPYVSSTSPTHSLRLRVHNAISATLSLDIYSLLLVAFGPESYSLSDYLSAPNASFPAANMTDANSIFVEECGDEMRIVHQAYNLARAAVNVAKADVVRGADSPFGFSAMFKSDRSKYPVSYYLNMIFDSKGLINLKPHMAHPTPPRLACVHENSASVYKGLQLKYDPWQRCIHPWPGQRSLRIFYAVDTAYIFLCPDFHYQAPAPAGNHCPMVEDNKFVGDVDVFYRNYQMYTLMYELIRFYLQKIALGSESLPKETFDWNECVAYGVESSVKNPTNILLYIACRSHICFPCSYHSFSIDESNADRMLVAQQQCLAAPNPSQPPWVLQRRTTTLSAVNVWQTPAPGFPAMAFF</sequence>
<reference evidence="1 2" key="1">
    <citation type="journal article" date="2020" name="Genomics">
        <title>Complete, high-quality genomes from long-read metagenomic sequencing of two wolf lichen thalli reveals enigmatic genome architecture.</title>
        <authorList>
            <person name="McKenzie S.K."/>
            <person name="Walston R.F."/>
            <person name="Allen J.L."/>
        </authorList>
    </citation>
    <scope>NUCLEOTIDE SEQUENCE [LARGE SCALE GENOMIC DNA]</scope>
    <source>
        <strain evidence="1">WasteWater1</strain>
    </source>
</reference>
<name>A0A8H6CBU8_9LECA</name>
<dbReference type="PANTHER" id="PTHR36205:SF4">
    <property type="match status" value="1"/>
</dbReference>
<proteinExistence type="predicted"/>
<dbReference type="GeneID" id="59331402"/>
<organism evidence="1 2">
    <name type="scientific">Letharia lupina</name>
    <dbReference type="NCBI Taxonomy" id="560253"/>
    <lineage>
        <taxon>Eukaryota</taxon>
        <taxon>Fungi</taxon>
        <taxon>Dikarya</taxon>
        <taxon>Ascomycota</taxon>
        <taxon>Pezizomycotina</taxon>
        <taxon>Lecanoromycetes</taxon>
        <taxon>OSLEUM clade</taxon>
        <taxon>Lecanoromycetidae</taxon>
        <taxon>Lecanorales</taxon>
        <taxon>Lecanorineae</taxon>
        <taxon>Parmeliaceae</taxon>
        <taxon>Letharia</taxon>
    </lineage>
</organism>
<keyword evidence="2" id="KW-1185">Reference proteome</keyword>
<gene>
    <name evidence="1" type="ORF">HO133_002990</name>
</gene>
<protein>
    <submittedName>
        <fullName evidence="1">Uncharacterized protein</fullName>
    </submittedName>
</protein>
<dbReference type="Proteomes" id="UP000593566">
    <property type="component" value="Unassembled WGS sequence"/>
</dbReference>
<dbReference type="PANTHER" id="PTHR36205">
    <property type="entry name" value="CHROMOSOME 19, WHOLE GENOME SHOTGUN SEQUENCE"/>
    <property type="match status" value="1"/>
</dbReference>
<dbReference type="RefSeq" id="XP_037149992.1">
    <property type="nucleotide sequence ID" value="XM_037293914.1"/>
</dbReference>
<dbReference type="Pfam" id="PF11885">
    <property type="entry name" value="DUF3405"/>
    <property type="match status" value="1"/>
</dbReference>
<dbReference type="InterPro" id="IPR021822">
    <property type="entry name" value="DUF3405"/>
</dbReference>
<accession>A0A8H6CBU8</accession>
<dbReference type="EMBL" id="JACCJB010000016">
    <property type="protein sequence ID" value="KAF6220557.1"/>
    <property type="molecule type" value="Genomic_DNA"/>
</dbReference>
<dbReference type="AlphaFoldDB" id="A0A8H6CBU8"/>